<organism evidence="7 8">
    <name type="scientific">Rhizobium lusitanum</name>
    <dbReference type="NCBI Taxonomy" id="293958"/>
    <lineage>
        <taxon>Bacteria</taxon>
        <taxon>Pseudomonadati</taxon>
        <taxon>Pseudomonadota</taxon>
        <taxon>Alphaproteobacteria</taxon>
        <taxon>Hyphomicrobiales</taxon>
        <taxon>Rhizobiaceae</taxon>
        <taxon>Rhizobium/Agrobacterium group</taxon>
        <taxon>Rhizobium</taxon>
    </lineage>
</organism>
<comment type="subcellular location">
    <subcellularLocation>
        <location evidence="1">Cell envelope</location>
    </subcellularLocation>
</comment>
<dbReference type="PROSITE" id="PS50983">
    <property type="entry name" value="FE_B12_PBP"/>
    <property type="match status" value="1"/>
</dbReference>
<evidence type="ECO:0000256" key="1">
    <source>
        <dbReference type="ARBA" id="ARBA00004196"/>
    </source>
</evidence>
<accession>A0A6L9UDA5</accession>
<dbReference type="InterPro" id="IPR002491">
    <property type="entry name" value="ABC_transptr_periplasmic_BD"/>
</dbReference>
<keyword evidence="3" id="KW-0813">Transport</keyword>
<evidence type="ECO:0000259" key="6">
    <source>
        <dbReference type="PROSITE" id="PS50983"/>
    </source>
</evidence>
<dbReference type="Pfam" id="PF01497">
    <property type="entry name" value="Peripla_BP_2"/>
    <property type="match status" value="1"/>
</dbReference>
<keyword evidence="4" id="KW-0406">Ion transport</keyword>
<evidence type="ECO:0000256" key="4">
    <source>
        <dbReference type="ARBA" id="ARBA00022496"/>
    </source>
</evidence>
<evidence type="ECO:0000256" key="5">
    <source>
        <dbReference type="ARBA" id="ARBA00022729"/>
    </source>
</evidence>
<name>A0A6L9UDA5_9HYPH</name>
<dbReference type="PANTHER" id="PTHR30532">
    <property type="entry name" value="IRON III DICITRATE-BINDING PERIPLASMIC PROTEIN"/>
    <property type="match status" value="1"/>
</dbReference>
<evidence type="ECO:0000256" key="2">
    <source>
        <dbReference type="ARBA" id="ARBA00008814"/>
    </source>
</evidence>
<comment type="similarity">
    <text evidence="2">Belongs to the bacterial solute-binding protein 8 family.</text>
</comment>
<dbReference type="PRINTS" id="PR01715">
    <property type="entry name" value="FERRIBNDNGPP"/>
</dbReference>
<dbReference type="Gene3D" id="3.40.50.1980">
    <property type="entry name" value="Nitrogenase molybdenum iron protein domain"/>
    <property type="match status" value="2"/>
</dbReference>
<dbReference type="AlphaFoldDB" id="A0A6L9UDA5"/>
<evidence type="ECO:0000313" key="8">
    <source>
        <dbReference type="Proteomes" id="UP000483035"/>
    </source>
</evidence>
<sequence length="288" mass="30594">MALAFAGLAPGHSARAAKAGLRVASLDITATHIAVSAGANLIAAASAGGFRAGSADLVLDAGIVDIGHPAEPNLELLQSLRPDLLLAAWPLAEDAPVRRIAPALTLDLFGNGDDWLTRIERAVLATGERVGSGETANEARAAAERQFNEAKQSVAGREIPPIYLVNLNQDGASLLVYGRNSLMDAVMQRLGIGNAWASEADMWGWSRADPQALMDRPEATIMHLQQYWEGPGLAMRRLTSGPIWNALPQIRTGRFRILPPIDIFGGLPSAVRFAALITGTLDSRQTAR</sequence>
<keyword evidence="4" id="KW-0410">Iron transport</keyword>
<reference evidence="7 8" key="1">
    <citation type="submission" date="2019-12" db="EMBL/GenBank/DDBJ databases">
        <title>Rhizobium genotypes associated with high levels of biological nitrogen fixation by grain legumes in a temperate-maritime cropping system.</title>
        <authorList>
            <person name="Maluk M."/>
            <person name="Francesc Ferrando Molina F."/>
            <person name="Lopez Del Egido L."/>
            <person name="Lafos M."/>
            <person name="Langarica-Fuentes A."/>
            <person name="Gebre Yohannes G."/>
            <person name="Young M.W."/>
            <person name="Martin P."/>
            <person name="Gantlett R."/>
            <person name="Kenicer G."/>
            <person name="Hawes C."/>
            <person name="Begg G.S."/>
            <person name="Quilliam R.S."/>
            <person name="Squire G.R."/>
            <person name="Poole P.S."/>
            <person name="Young P.W."/>
            <person name="Iannetta P.M."/>
            <person name="James E.K."/>
        </authorList>
    </citation>
    <scope>NUCLEOTIDE SEQUENCE [LARGE SCALE GENOMIC DNA]</scope>
    <source>
        <strain evidence="7 8">JHI1118</strain>
    </source>
</reference>
<dbReference type="Proteomes" id="UP000483035">
    <property type="component" value="Unassembled WGS sequence"/>
</dbReference>
<dbReference type="EMBL" id="WUEY01000010">
    <property type="protein sequence ID" value="NEI72150.1"/>
    <property type="molecule type" value="Genomic_DNA"/>
</dbReference>
<gene>
    <name evidence="7" type="ORF">GR212_21420</name>
</gene>
<feature type="domain" description="Fe/B12 periplasmic-binding" evidence="6">
    <location>
        <begin position="22"/>
        <end position="285"/>
    </location>
</feature>
<keyword evidence="5" id="KW-0732">Signal</keyword>
<evidence type="ECO:0000256" key="3">
    <source>
        <dbReference type="ARBA" id="ARBA00022448"/>
    </source>
</evidence>
<proteinExistence type="inferred from homology"/>
<protein>
    <submittedName>
        <fullName evidence="7">ABC transporter substrate-binding protein</fullName>
    </submittedName>
</protein>
<comment type="caution">
    <text evidence="7">The sequence shown here is derived from an EMBL/GenBank/DDBJ whole genome shotgun (WGS) entry which is preliminary data.</text>
</comment>
<dbReference type="InterPro" id="IPR051313">
    <property type="entry name" value="Bact_iron-sidero_bind"/>
</dbReference>
<dbReference type="SUPFAM" id="SSF53807">
    <property type="entry name" value="Helical backbone' metal receptor"/>
    <property type="match status" value="1"/>
</dbReference>
<evidence type="ECO:0000313" key="7">
    <source>
        <dbReference type="EMBL" id="NEI72150.1"/>
    </source>
</evidence>
<dbReference type="GO" id="GO:0030288">
    <property type="term" value="C:outer membrane-bounded periplasmic space"/>
    <property type="evidence" value="ECO:0007669"/>
    <property type="project" value="TreeGrafter"/>
</dbReference>
<dbReference type="PANTHER" id="PTHR30532:SF1">
    <property type="entry name" value="IRON(3+)-HYDROXAMATE-BINDING PROTEIN FHUD"/>
    <property type="match status" value="1"/>
</dbReference>
<dbReference type="GO" id="GO:1901678">
    <property type="term" value="P:iron coordination entity transport"/>
    <property type="evidence" value="ECO:0007669"/>
    <property type="project" value="UniProtKB-ARBA"/>
</dbReference>
<keyword evidence="4" id="KW-0408">Iron</keyword>
<dbReference type="RefSeq" id="WP_163989166.1">
    <property type="nucleotide sequence ID" value="NZ_WUEY01000010.1"/>
</dbReference>